<feature type="transmembrane region" description="Helical" evidence="2">
    <location>
        <begin position="114"/>
        <end position="134"/>
    </location>
</feature>
<feature type="domain" description="Zinc-ribbon" evidence="3">
    <location>
        <begin position="10"/>
        <end position="30"/>
    </location>
</feature>
<dbReference type="EMBL" id="VUMT01000014">
    <property type="protein sequence ID" value="MSS64179.1"/>
    <property type="molecule type" value="Genomic_DNA"/>
</dbReference>
<keyword evidence="1" id="KW-0175">Coiled coil</keyword>
<dbReference type="Pfam" id="PF13240">
    <property type="entry name" value="Zn_Ribbon_1"/>
    <property type="match status" value="1"/>
</dbReference>
<proteinExistence type="predicted"/>
<keyword evidence="5" id="KW-1185">Reference proteome</keyword>
<accession>A0A6L5XZX5</accession>
<protein>
    <submittedName>
        <fullName evidence="4">Zinc-ribbon domain-containing protein</fullName>
    </submittedName>
</protein>
<dbReference type="AlphaFoldDB" id="A0A6L5XZX5"/>
<evidence type="ECO:0000256" key="1">
    <source>
        <dbReference type="SAM" id="Coils"/>
    </source>
</evidence>
<dbReference type="Proteomes" id="UP000482209">
    <property type="component" value="Unassembled WGS sequence"/>
</dbReference>
<gene>
    <name evidence="4" type="ORF">FYJ58_09870</name>
</gene>
<evidence type="ECO:0000259" key="3">
    <source>
        <dbReference type="Pfam" id="PF13240"/>
    </source>
</evidence>
<evidence type="ECO:0000313" key="4">
    <source>
        <dbReference type="EMBL" id="MSS64179.1"/>
    </source>
</evidence>
<evidence type="ECO:0000256" key="2">
    <source>
        <dbReference type="SAM" id="Phobius"/>
    </source>
</evidence>
<dbReference type="InterPro" id="IPR026870">
    <property type="entry name" value="Zinc_ribbon_dom"/>
</dbReference>
<evidence type="ECO:0000313" key="5">
    <source>
        <dbReference type="Proteomes" id="UP000482209"/>
    </source>
</evidence>
<reference evidence="4 5" key="1">
    <citation type="submission" date="2019-08" db="EMBL/GenBank/DDBJ databases">
        <title>In-depth cultivation of the pig gut microbiome towards novel bacterial diversity and tailored functional studies.</title>
        <authorList>
            <person name="Wylensek D."/>
            <person name="Hitch T.C.A."/>
            <person name="Clavel T."/>
        </authorList>
    </citation>
    <scope>NUCLEOTIDE SEQUENCE [LARGE SCALE GENOMIC DNA]</scope>
    <source>
        <strain evidence="4 5">WCA-693-APC-MOT-I</strain>
    </source>
</reference>
<keyword evidence="2" id="KW-0812">Transmembrane</keyword>
<sequence length="229" mass="25988">MEEKVMSIVKCPKCGREVSDSAEACTNCGYGIKEHFEEIKCKQDEERHAILEKAKEEERLKRIKEKQKESEATIAKLQANIKEGKKIAIPLLIWSVFWTIILAVSILYDFNGLIIVFSAICGIIGWFIFCLNWASTNDLVKDVELAQKNSDEYESEKIRRAETAYKAAQINEARRKEEESLKHPKCPLCGSTNTQVISTLNRAVSIGAVGLASSKIGKQYECKKCRHKW</sequence>
<name>A0A6L5XZX5_9FIRM</name>
<keyword evidence="2" id="KW-0472">Membrane</keyword>
<comment type="caution">
    <text evidence="4">The sequence shown here is derived from an EMBL/GenBank/DDBJ whole genome shotgun (WGS) entry which is preliminary data.</text>
</comment>
<keyword evidence="2" id="KW-1133">Transmembrane helix</keyword>
<feature type="coiled-coil region" evidence="1">
    <location>
        <begin position="41"/>
        <end position="80"/>
    </location>
</feature>
<organism evidence="4 5">
    <name type="scientific">Velocimicrobium porci</name>
    <dbReference type="NCBI Taxonomy" id="2606634"/>
    <lineage>
        <taxon>Bacteria</taxon>
        <taxon>Bacillati</taxon>
        <taxon>Bacillota</taxon>
        <taxon>Clostridia</taxon>
        <taxon>Lachnospirales</taxon>
        <taxon>Lachnospiraceae</taxon>
        <taxon>Velocimicrobium</taxon>
    </lineage>
</organism>
<feature type="transmembrane region" description="Helical" evidence="2">
    <location>
        <begin position="87"/>
        <end position="108"/>
    </location>
</feature>